<evidence type="ECO:0000256" key="2">
    <source>
        <dbReference type="ARBA" id="ARBA00022691"/>
    </source>
</evidence>
<dbReference type="PROSITE" id="PS51918">
    <property type="entry name" value="RADICAL_SAM"/>
    <property type="match status" value="1"/>
</dbReference>
<reference evidence="10" key="1">
    <citation type="journal article" date="2021" name="PeerJ">
        <title>Extensive microbial diversity within the chicken gut microbiome revealed by metagenomics and culture.</title>
        <authorList>
            <person name="Gilroy R."/>
            <person name="Ravi A."/>
            <person name="Getino M."/>
            <person name="Pursley I."/>
            <person name="Horton D.L."/>
            <person name="Alikhan N.F."/>
            <person name="Baker D."/>
            <person name="Gharbi K."/>
            <person name="Hall N."/>
            <person name="Watson M."/>
            <person name="Adriaenssens E.M."/>
            <person name="Foster-Nyarko E."/>
            <person name="Jarju S."/>
            <person name="Secka A."/>
            <person name="Antonio M."/>
            <person name="Oren A."/>
            <person name="Chaudhuri R.R."/>
            <person name="La Ragione R."/>
            <person name="Hildebrand F."/>
            <person name="Pallen M.J."/>
        </authorList>
    </citation>
    <scope>NUCLEOTIDE SEQUENCE</scope>
    <source>
        <strain evidence="10">5032</strain>
    </source>
</reference>
<comment type="caution">
    <text evidence="10">The sequence shown here is derived from an EMBL/GenBank/DDBJ whole genome shotgun (WGS) entry which is preliminary data.</text>
</comment>
<keyword evidence="4 7" id="KW-0408">Iron</keyword>
<organism evidence="10 11">
    <name type="scientific">Candidatus Desulfovibrio intestinavium</name>
    <dbReference type="NCBI Taxonomy" id="2838534"/>
    <lineage>
        <taxon>Bacteria</taxon>
        <taxon>Pseudomonadati</taxon>
        <taxon>Thermodesulfobacteriota</taxon>
        <taxon>Desulfovibrionia</taxon>
        <taxon>Desulfovibrionales</taxon>
        <taxon>Desulfovibrionaceae</taxon>
        <taxon>Desulfovibrio</taxon>
    </lineage>
</organism>
<dbReference type="InterPro" id="IPR006638">
    <property type="entry name" value="Elp3/MiaA/NifB-like_rSAM"/>
</dbReference>
<feature type="binding site" evidence="8">
    <location>
        <position position="163"/>
    </location>
    <ligand>
        <name>S-adenosyl-L-methionine</name>
        <dbReference type="ChEBI" id="CHEBI:59789"/>
    </ligand>
</feature>
<accession>A0A9D2KR07</accession>
<keyword evidence="2 7" id="KW-0949">S-adenosyl-L-methionine</keyword>
<dbReference type="PANTHER" id="PTHR43726">
    <property type="entry name" value="3-METHYLORNITHINE SYNTHASE"/>
    <property type="match status" value="1"/>
</dbReference>
<evidence type="ECO:0000256" key="1">
    <source>
        <dbReference type="ARBA" id="ARBA00022485"/>
    </source>
</evidence>
<dbReference type="InterPro" id="IPR024021">
    <property type="entry name" value="FeFe-hyd_HydE_rSAM"/>
</dbReference>
<dbReference type="SFLD" id="SFLDG01280">
    <property type="entry name" value="HydE/PylB-like"/>
    <property type="match status" value="1"/>
</dbReference>
<feature type="binding site" evidence="8">
    <location>
        <position position="144"/>
    </location>
    <ligand>
        <name>S-adenosyl-L-methionine</name>
        <dbReference type="ChEBI" id="CHEBI:59789"/>
    </ligand>
</feature>
<dbReference type="InterPro" id="IPR013785">
    <property type="entry name" value="Aldolase_TIM"/>
</dbReference>
<evidence type="ECO:0000256" key="4">
    <source>
        <dbReference type="ARBA" id="ARBA00023004"/>
    </source>
</evidence>
<dbReference type="NCBIfam" id="TIGR03956">
    <property type="entry name" value="rSAM_HydE"/>
    <property type="match status" value="1"/>
</dbReference>
<dbReference type="InterPro" id="IPR010722">
    <property type="entry name" value="BATS_dom"/>
</dbReference>
<feature type="binding site" evidence="7">
    <location>
        <position position="46"/>
    </location>
    <ligand>
        <name>[4Fe-4S] cluster</name>
        <dbReference type="ChEBI" id="CHEBI:49883"/>
        <note>4Fe-4S-S-AdoMet</note>
    </ligand>
</feature>
<dbReference type="SUPFAM" id="SSF102114">
    <property type="entry name" value="Radical SAM enzymes"/>
    <property type="match status" value="1"/>
</dbReference>
<dbReference type="Gene3D" id="3.20.20.70">
    <property type="entry name" value="Aldolase class I"/>
    <property type="match status" value="1"/>
</dbReference>
<evidence type="ECO:0000259" key="9">
    <source>
        <dbReference type="PROSITE" id="PS51918"/>
    </source>
</evidence>
<dbReference type="SFLD" id="SFLDS00029">
    <property type="entry name" value="Radical_SAM"/>
    <property type="match status" value="1"/>
</dbReference>
<proteinExistence type="predicted"/>
<evidence type="ECO:0000256" key="8">
    <source>
        <dbReference type="PIRSR" id="PIRSR004762-2"/>
    </source>
</evidence>
<sequence length="326" mass="35580">MTRRDILDLLFRLPWPELREAARLQRRAALGRQARLRGLLEFSNLCRRNCRYCGLRAQHRALRRYCLTAGEILAAARQATAAGVDTLVLQSGEWERPPDWLAGIIARVKAECGLAVTLSVGEMPRAHYACWREAGADRFLLRHETADAALYARLHPGYRLADRLRALEWLAELGYAVGSGFLVGVPGQRPASLADDILLVRRLNVAMCGVGPFIPQAATPLAHAPQGDVPLTLRVLAVLRLALPAAHLPATTALASLSPEDGQRQGLLAGADVLMPSFTPPARRAAYRIYDHKAQVSMAAARRAVQAAGLRYCPPVASASGDFRHD</sequence>
<dbReference type="PIRSF" id="PIRSF004762">
    <property type="entry name" value="CHP00423"/>
    <property type="match status" value="1"/>
</dbReference>
<evidence type="ECO:0000256" key="7">
    <source>
        <dbReference type="PIRSR" id="PIRSR004762-1"/>
    </source>
</evidence>
<dbReference type="Pfam" id="PF04055">
    <property type="entry name" value="Radical_SAM"/>
    <property type="match status" value="1"/>
</dbReference>
<reference evidence="10" key="2">
    <citation type="submission" date="2021-04" db="EMBL/GenBank/DDBJ databases">
        <authorList>
            <person name="Gilroy R."/>
        </authorList>
    </citation>
    <scope>NUCLEOTIDE SEQUENCE</scope>
    <source>
        <strain evidence="10">5032</strain>
    </source>
</reference>
<dbReference type="EMBL" id="DWZD01000015">
    <property type="protein sequence ID" value="HJA78360.1"/>
    <property type="molecule type" value="Genomic_DNA"/>
</dbReference>
<dbReference type="SFLD" id="SFLDG01060">
    <property type="entry name" value="BATS_domain_containing"/>
    <property type="match status" value="1"/>
</dbReference>
<feature type="binding site" evidence="7">
    <location>
        <position position="50"/>
    </location>
    <ligand>
        <name>[4Fe-4S] cluster</name>
        <dbReference type="ChEBI" id="CHEBI:49883"/>
        <note>4Fe-4S-S-AdoMet</note>
    </ligand>
</feature>
<protein>
    <submittedName>
        <fullName evidence="10">[FeFe] hydrogenase H-cluster radical SAM maturase HydE</fullName>
    </submittedName>
</protein>
<dbReference type="InterPro" id="IPR034422">
    <property type="entry name" value="HydE/PylB-like"/>
</dbReference>
<dbReference type="GO" id="GO:0042364">
    <property type="term" value="P:water-soluble vitamin biosynthetic process"/>
    <property type="evidence" value="ECO:0007669"/>
    <property type="project" value="UniProtKB-ARBA"/>
</dbReference>
<feature type="binding site" evidence="8">
    <location>
        <position position="119"/>
    </location>
    <ligand>
        <name>(3R)-3-methyl-D-ornithine</name>
        <dbReference type="ChEBI" id="CHEBI:64642"/>
    </ligand>
</feature>
<evidence type="ECO:0000256" key="3">
    <source>
        <dbReference type="ARBA" id="ARBA00022723"/>
    </source>
</evidence>
<dbReference type="SMART" id="SM00729">
    <property type="entry name" value="Elp3"/>
    <property type="match status" value="1"/>
</dbReference>
<dbReference type="PANTHER" id="PTHR43726:SF1">
    <property type="entry name" value="BIOTIN SYNTHASE"/>
    <property type="match status" value="1"/>
</dbReference>
<feature type="domain" description="Radical SAM core" evidence="9">
    <location>
        <begin position="32"/>
        <end position="251"/>
    </location>
</feature>
<gene>
    <name evidence="10" type="primary">hydE</name>
    <name evidence="10" type="ORF">H9784_02130</name>
</gene>
<evidence type="ECO:0000313" key="10">
    <source>
        <dbReference type="EMBL" id="HJA78360.1"/>
    </source>
</evidence>
<evidence type="ECO:0000256" key="6">
    <source>
        <dbReference type="ARBA" id="ARBA00034078"/>
    </source>
</evidence>
<keyword evidence="5 7" id="KW-0411">Iron-sulfur</keyword>
<dbReference type="GO" id="GO:0044272">
    <property type="term" value="P:sulfur compound biosynthetic process"/>
    <property type="evidence" value="ECO:0007669"/>
    <property type="project" value="UniProtKB-ARBA"/>
</dbReference>
<comment type="cofactor">
    <cofactor evidence="7">
        <name>[4Fe-4S] cluster</name>
        <dbReference type="ChEBI" id="CHEBI:49883"/>
    </cofactor>
    <text evidence="7">Binds 1 [4Fe-4S] cluster. The cluster is coordinated with 3 cysteines and an exchangeable S-adenosyl-L-methionine.</text>
</comment>
<dbReference type="GO" id="GO:0051539">
    <property type="term" value="F:4 iron, 4 sulfur cluster binding"/>
    <property type="evidence" value="ECO:0007669"/>
    <property type="project" value="UniProtKB-KW"/>
</dbReference>
<dbReference type="InterPro" id="IPR058240">
    <property type="entry name" value="rSAM_sf"/>
</dbReference>
<dbReference type="SMART" id="SM00876">
    <property type="entry name" value="BATS"/>
    <property type="match status" value="1"/>
</dbReference>
<name>A0A9D2KR07_9BACT</name>
<dbReference type="InterPro" id="IPR007197">
    <property type="entry name" value="rSAM"/>
</dbReference>
<keyword evidence="3" id="KW-0479">Metal-binding</keyword>
<dbReference type="GO" id="GO:0046872">
    <property type="term" value="F:metal ion binding"/>
    <property type="evidence" value="ECO:0007669"/>
    <property type="project" value="UniProtKB-KW"/>
</dbReference>
<dbReference type="AlphaFoldDB" id="A0A9D2KR07"/>
<comment type="cofactor">
    <cofactor evidence="6">
        <name>[2Fe-2S] cluster</name>
        <dbReference type="ChEBI" id="CHEBI:190135"/>
    </cofactor>
</comment>
<evidence type="ECO:0000313" key="11">
    <source>
        <dbReference type="Proteomes" id="UP000823821"/>
    </source>
</evidence>
<dbReference type="Proteomes" id="UP000823821">
    <property type="component" value="Unassembled WGS sequence"/>
</dbReference>
<evidence type="ECO:0000256" key="5">
    <source>
        <dbReference type="ARBA" id="ARBA00023014"/>
    </source>
</evidence>
<keyword evidence="1 7" id="KW-0004">4Fe-4S</keyword>
<dbReference type="CDD" id="cd01335">
    <property type="entry name" value="Radical_SAM"/>
    <property type="match status" value="1"/>
</dbReference>
<feature type="binding site" evidence="7">
    <location>
        <position position="53"/>
    </location>
    <ligand>
        <name>[4Fe-4S] cluster</name>
        <dbReference type="ChEBI" id="CHEBI:49883"/>
        <note>4Fe-4S-S-AdoMet</note>
    </ligand>
</feature>
<dbReference type="GO" id="GO:0016740">
    <property type="term" value="F:transferase activity"/>
    <property type="evidence" value="ECO:0007669"/>
    <property type="project" value="TreeGrafter"/>
</dbReference>